<dbReference type="Pfam" id="PF12900">
    <property type="entry name" value="Pyridox_ox_2"/>
    <property type="match status" value="1"/>
</dbReference>
<gene>
    <name evidence="1" type="ORF">WMN62_06695</name>
</gene>
<comment type="caution">
    <text evidence="1">The sequence shown here is derived from an EMBL/GenBank/DDBJ whole genome shotgun (WGS) entry which is preliminary data.</text>
</comment>
<accession>A0ABU8Y8L1</accession>
<dbReference type="InterPro" id="IPR024747">
    <property type="entry name" value="Pyridox_Oxase-rel"/>
</dbReference>
<dbReference type="EMBL" id="JBBLYY010000034">
    <property type="protein sequence ID" value="MEK0171151.1"/>
    <property type="molecule type" value="Genomic_DNA"/>
</dbReference>
<proteinExistence type="predicted"/>
<sequence>MMNRHSVARSTAEMLDPAPPAVALEPYQCWTRLQTSRTGRIVTVGSGRIEIRPVNFVADGHSIVFDTSSEVVRSAAAEHREVVFEVDEHDGWSVWSVIVRGTLAETEDLDLPEGTELRSMLPTVKRTRLRVTPDEITGRLFDQAP</sequence>
<dbReference type="SUPFAM" id="SSF50475">
    <property type="entry name" value="FMN-binding split barrel"/>
    <property type="match status" value="1"/>
</dbReference>
<dbReference type="Gene3D" id="2.30.110.10">
    <property type="entry name" value="Electron Transport, Fmn-binding Protein, Chain A"/>
    <property type="match status" value="1"/>
</dbReference>
<evidence type="ECO:0000313" key="2">
    <source>
        <dbReference type="Proteomes" id="UP001370299"/>
    </source>
</evidence>
<keyword evidence="2" id="KW-1185">Reference proteome</keyword>
<dbReference type="InterPro" id="IPR012349">
    <property type="entry name" value="Split_barrel_FMN-bd"/>
</dbReference>
<dbReference type="RefSeq" id="WP_340196061.1">
    <property type="nucleotide sequence ID" value="NZ_JBBKAP010000019.1"/>
</dbReference>
<organism evidence="1 2">
    <name type="scientific">Curtobacterium citreum</name>
    <dbReference type="NCBI Taxonomy" id="2036"/>
    <lineage>
        <taxon>Bacteria</taxon>
        <taxon>Bacillati</taxon>
        <taxon>Actinomycetota</taxon>
        <taxon>Actinomycetes</taxon>
        <taxon>Micrococcales</taxon>
        <taxon>Microbacteriaceae</taxon>
        <taxon>Curtobacterium</taxon>
    </lineage>
</organism>
<reference evidence="1 2" key="1">
    <citation type="submission" date="2024-03" db="EMBL/GenBank/DDBJ databases">
        <title>Whole genomes of four grape xylem sap localized bacterial endophytes.</title>
        <authorList>
            <person name="Kumar G."/>
            <person name="Savka M.A."/>
        </authorList>
    </citation>
    <scope>NUCLEOTIDE SEQUENCE [LARGE SCALE GENOMIC DNA]</scope>
    <source>
        <strain evidence="1 2">RIT_GXS8</strain>
    </source>
</reference>
<name>A0ABU8Y8L1_9MICO</name>
<protein>
    <submittedName>
        <fullName evidence="1">Pyridoxamine 5'-phosphate oxidase family protein</fullName>
    </submittedName>
</protein>
<dbReference type="Proteomes" id="UP001370299">
    <property type="component" value="Unassembled WGS sequence"/>
</dbReference>
<evidence type="ECO:0000313" key="1">
    <source>
        <dbReference type="EMBL" id="MEK0171151.1"/>
    </source>
</evidence>